<evidence type="ECO:0000313" key="1">
    <source>
        <dbReference type="EMBL" id="MFB9896609.1"/>
    </source>
</evidence>
<dbReference type="Proteomes" id="UP001589688">
    <property type="component" value="Unassembled WGS sequence"/>
</dbReference>
<organism evidence="1 2">
    <name type="scientific">Hallella seregens ATCC 51272</name>
    <dbReference type="NCBI Taxonomy" id="1336250"/>
    <lineage>
        <taxon>Bacteria</taxon>
        <taxon>Pseudomonadati</taxon>
        <taxon>Bacteroidota</taxon>
        <taxon>Bacteroidia</taxon>
        <taxon>Bacteroidales</taxon>
        <taxon>Prevotellaceae</taxon>
        <taxon>Hallella</taxon>
    </lineage>
</organism>
<name>A0ABV5ZGV2_9BACT</name>
<reference evidence="1 2" key="1">
    <citation type="submission" date="2024-09" db="EMBL/GenBank/DDBJ databases">
        <authorList>
            <person name="Sun Q."/>
            <person name="Mori K."/>
        </authorList>
    </citation>
    <scope>NUCLEOTIDE SEQUENCE [LARGE SCALE GENOMIC DNA]</scope>
    <source>
        <strain evidence="1 2">ATCC 51272</strain>
    </source>
</reference>
<proteinExistence type="predicted"/>
<gene>
    <name evidence="1" type="ORF">ACFFK8_01915</name>
</gene>
<dbReference type="EMBL" id="JBHLZF010000001">
    <property type="protein sequence ID" value="MFB9896609.1"/>
    <property type="molecule type" value="Genomic_DNA"/>
</dbReference>
<keyword evidence="2" id="KW-1185">Reference proteome</keyword>
<evidence type="ECO:0000313" key="2">
    <source>
        <dbReference type="Proteomes" id="UP001589688"/>
    </source>
</evidence>
<dbReference type="SUPFAM" id="SSF56059">
    <property type="entry name" value="Glutathione synthetase ATP-binding domain-like"/>
    <property type="match status" value="1"/>
</dbReference>
<comment type="caution">
    <text evidence="1">The sequence shown here is derived from an EMBL/GenBank/DDBJ whole genome shotgun (WGS) entry which is preliminary data.</text>
</comment>
<accession>A0ABV5ZGV2</accession>
<dbReference type="RefSeq" id="WP_027952517.1">
    <property type="nucleotide sequence ID" value="NZ_JADU01000020.1"/>
</dbReference>
<sequence length="284" mass="31733">MGQGAEPFLAIRRADRFSPNSVEKDRNILEAVCREVEAREGLTQPIRMVDEEDFARRPQSAGTYLSMARSTEALRVLAQCETARSRVVNRAQGVTLCQRTLLDRLMRDHGVPMPPLTGAHGYWLKRGDAVAQSKSDVVFCADGQALAEAREAFRRRGIVQTVVSAHVPGDLIKFYGVGMGSDADADRDRGERFFRYFYPSDDGISKFGDERHNGAAHHYSFDENRLRCEVARLARLTGIEVYGGDAIIDEQGKIYLIDFNDWPSFSRCRDDAARAIASLVTGRP</sequence>
<protein>
    <submittedName>
        <fullName evidence="1">Uncharacterized protein</fullName>
    </submittedName>
</protein>
<dbReference type="Gene3D" id="3.30.470.20">
    <property type="entry name" value="ATP-grasp fold, B domain"/>
    <property type="match status" value="1"/>
</dbReference>